<feature type="domain" description="IrrE N-terminal-like" evidence="1">
    <location>
        <begin position="24"/>
        <end position="137"/>
    </location>
</feature>
<name>A0A0T6BQZ8_9BACI</name>
<reference evidence="2 3" key="1">
    <citation type="journal article" date="2015" name="Int. J. Syst. Evol. Microbiol.">
        <title>Bacillus glycinifermentans sp. nov., isolated from fermented soybean paste.</title>
        <authorList>
            <person name="Kim S.J."/>
            <person name="Dunlap C.A."/>
            <person name="Kwon S.W."/>
            <person name="Rooney A.P."/>
        </authorList>
    </citation>
    <scope>NUCLEOTIDE SEQUENCE [LARGE SCALE GENOMIC DNA]</scope>
    <source>
        <strain evidence="2 3">GO-13</strain>
    </source>
</reference>
<protein>
    <recommendedName>
        <fullName evidence="1">IrrE N-terminal-like domain-containing protein</fullName>
    </recommendedName>
</protein>
<evidence type="ECO:0000313" key="3">
    <source>
        <dbReference type="Proteomes" id="UP000036168"/>
    </source>
</evidence>
<dbReference type="OrthoDB" id="9816277at2"/>
<dbReference type="EMBL" id="LECW02000014">
    <property type="protein sequence ID" value="KRT94075.1"/>
    <property type="molecule type" value="Genomic_DNA"/>
</dbReference>
<dbReference type="PANTHER" id="PTHR43236">
    <property type="entry name" value="ANTITOXIN HIGA1"/>
    <property type="match status" value="1"/>
</dbReference>
<dbReference type="AlphaFoldDB" id="A0A0T6BQZ8"/>
<evidence type="ECO:0000313" key="2">
    <source>
        <dbReference type="EMBL" id="KRT94075.1"/>
    </source>
</evidence>
<accession>A0A0T6BQZ8</accession>
<organism evidence="2 3">
    <name type="scientific">Bacillus glycinifermentans</name>
    <dbReference type="NCBI Taxonomy" id="1664069"/>
    <lineage>
        <taxon>Bacteria</taxon>
        <taxon>Bacillati</taxon>
        <taxon>Bacillota</taxon>
        <taxon>Bacilli</taxon>
        <taxon>Bacillales</taxon>
        <taxon>Bacillaceae</taxon>
        <taxon>Bacillus</taxon>
    </lineage>
</organism>
<dbReference type="PANTHER" id="PTHR43236:SF1">
    <property type="entry name" value="BLL7220 PROTEIN"/>
    <property type="match status" value="1"/>
</dbReference>
<gene>
    <name evidence="2" type="ORF">AB447_215685</name>
</gene>
<sequence>MWIKKKVNELIDKYGSNNPYELAEMLKIQVIHRNLHKEIMGFYFYDRRNKYIFLNSNLNEIQMNFVCAHEVGHGVLHPKANTPFMREKTLFSTNKIEAEANIFAVELLIPDNALHEYRNMNYSIYDIARIHGVPPELCRLKKLSNKGGVENVIMKRKIF</sequence>
<comment type="caution">
    <text evidence="2">The sequence shown here is derived from an EMBL/GenBank/DDBJ whole genome shotgun (WGS) entry which is preliminary data.</text>
</comment>
<dbReference type="InterPro" id="IPR052345">
    <property type="entry name" value="Rad_response_metalloprotease"/>
</dbReference>
<evidence type="ECO:0000259" key="1">
    <source>
        <dbReference type="Pfam" id="PF06114"/>
    </source>
</evidence>
<dbReference type="InterPro" id="IPR010359">
    <property type="entry name" value="IrrE_HExxH"/>
</dbReference>
<dbReference type="Gene3D" id="1.10.10.2910">
    <property type="match status" value="1"/>
</dbReference>
<proteinExistence type="predicted"/>
<dbReference type="Pfam" id="PF06114">
    <property type="entry name" value="Peptidase_M78"/>
    <property type="match status" value="1"/>
</dbReference>
<dbReference type="Proteomes" id="UP000036168">
    <property type="component" value="Unassembled WGS sequence"/>
</dbReference>